<proteinExistence type="inferred from homology"/>
<dbReference type="RefSeq" id="XP_013241907.1">
    <property type="nucleotide sequence ID" value="XM_013386453.1"/>
</dbReference>
<dbReference type="InterPro" id="IPR050272">
    <property type="entry name" value="Isochorismatase-like_hydrls"/>
</dbReference>
<dbReference type="SUPFAM" id="SSF52499">
    <property type="entry name" value="Isochorismatase-like hydrolases"/>
    <property type="match status" value="1"/>
</dbReference>
<protein>
    <submittedName>
        <fullName evidence="4">Isochorismatase hydrolase</fullName>
    </submittedName>
</protein>
<comment type="similarity">
    <text evidence="1">Belongs to the isochorismatase family.</text>
</comment>
<dbReference type="InParanoid" id="A0A066VJS2"/>
<dbReference type="Gene3D" id="3.40.50.850">
    <property type="entry name" value="Isochorismatase-like"/>
    <property type="match status" value="1"/>
</dbReference>
<evidence type="ECO:0000313" key="4">
    <source>
        <dbReference type="EMBL" id="KDN41972.1"/>
    </source>
</evidence>
<dbReference type="HOGENOM" id="CLU_068979_5_5_1"/>
<reference evidence="4 5" key="1">
    <citation type="submission" date="2014-05" db="EMBL/GenBank/DDBJ databases">
        <title>Draft genome sequence of a rare smut relative, Tilletiaria anomala UBC 951.</title>
        <authorList>
            <consortium name="DOE Joint Genome Institute"/>
            <person name="Toome M."/>
            <person name="Kuo A."/>
            <person name="Henrissat B."/>
            <person name="Lipzen A."/>
            <person name="Tritt A."/>
            <person name="Yoshinaga Y."/>
            <person name="Zane M."/>
            <person name="Barry K."/>
            <person name="Grigoriev I.V."/>
            <person name="Spatafora J.W."/>
            <person name="Aimea M.C."/>
        </authorList>
    </citation>
    <scope>NUCLEOTIDE SEQUENCE [LARGE SCALE GENOMIC DNA]</scope>
    <source>
        <strain evidence="4 5">UBC 951</strain>
    </source>
</reference>
<evidence type="ECO:0000259" key="3">
    <source>
        <dbReference type="Pfam" id="PF00857"/>
    </source>
</evidence>
<sequence length="190" mass="21548">MPHRLYLFVDIQHCFFEWPDPANLLPSPEVYLPRWEKLLDSARAYAATSRQAQGAAESDHLLIAHVQHEEEGDYGFKRDTPGWELQFPPLPGEMRLHKEHPSVFDSNPSLASSLREKGITQLIIAGAQSENCVQAAVHSALKEGFQVLVLSGAHHTLGETLEEANRISQQIEDELRKEGADIVQWDQYKW</sequence>
<dbReference type="GeneID" id="25264867"/>
<dbReference type="PANTHER" id="PTHR43540">
    <property type="entry name" value="PEROXYUREIDOACRYLATE/UREIDOACRYLATE AMIDOHYDROLASE-RELATED"/>
    <property type="match status" value="1"/>
</dbReference>
<feature type="domain" description="Isochorismatase-like" evidence="3">
    <location>
        <begin position="7"/>
        <end position="163"/>
    </location>
</feature>
<dbReference type="OrthoDB" id="167809at2759"/>
<accession>A0A066VJS2</accession>
<dbReference type="PANTHER" id="PTHR43540:SF1">
    <property type="entry name" value="ISOCHORISMATASE HYDROLASE"/>
    <property type="match status" value="1"/>
</dbReference>
<name>A0A066VJS2_TILAU</name>
<keyword evidence="5" id="KW-1185">Reference proteome</keyword>
<evidence type="ECO:0000313" key="5">
    <source>
        <dbReference type="Proteomes" id="UP000027361"/>
    </source>
</evidence>
<keyword evidence="2 4" id="KW-0378">Hydrolase</keyword>
<dbReference type="EMBL" id="JMSN01000074">
    <property type="protein sequence ID" value="KDN41972.1"/>
    <property type="molecule type" value="Genomic_DNA"/>
</dbReference>
<dbReference type="InterPro" id="IPR036380">
    <property type="entry name" value="Isochorismatase-like_sf"/>
</dbReference>
<evidence type="ECO:0000256" key="2">
    <source>
        <dbReference type="ARBA" id="ARBA00022801"/>
    </source>
</evidence>
<dbReference type="STRING" id="1037660.A0A066VJS2"/>
<dbReference type="InterPro" id="IPR000868">
    <property type="entry name" value="Isochorismatase-like_dom"/>
</dbReference>
<evidence type="ECO:0000256" key="1">
    <source>
        <dbReference type="ARBA" id="ARBA00006336"/>
    </source>
</evidence>
<dbReference type="GO" id="GO:0016787">
    <property type="term" value="F:hydrolase activity"/>
    <property type="evidence" value="ECO:0007669"/>
    <property type="project" value="UniProtKB-KW"/>
</dbReference>
<gene>
    <name evidence="4" type="ORF">K437DRAFT_258056</name>
</gene>
<dbReference type="Proteomes" id="UP000027361">
    <property type="component" value="Unassembled WGS sequence"/>
</dbReference>
<dbReference type="AlphaFoldDB" id="A0A066VJS2"/>
<dbReference type="Pfam" id="PF00857">
    <property type="entry name" value="Isochorismatase"/>
    <property type="match status" value="1"/>
</dbReference>
<comment type="caution">
    <text evidence="4">The sequence shown here is derived from an EMBL/GenBank/DDBJ whole genome shotgun (WGS) entry which is preliminary data.</text>
</comment>
<organism evidence="4 5">
    <name type="scientific">Tilletiaria anomala (strain ATCC 24038 / CBS 436.72 / UBC 951)</name>
    <dbReference type="NCBI Taxonomy" id="1037660"/>
    <lineage>
        <taxon>Eukaryota</taxon>
        <taxon>Fungi</taxon>
        <taxon>Dikarya</taxon>
        <taxon>Basidiomycota</taxon>
        <taxon>Ustilaginomycotina</taxon>
        <taxon>Exobasidiomycetes</taxon>
        <taxon>Georgefischeriales</taxon>
        <taxon>Tilletiariaceae</taxon>
        <taxon>Tilletiaria</taxon>
    </lineage>
</organism>